<evidence type="ECO:0000256" key="1">
    <source>
        <dbReference type="ARBA" id="ARBA00008894"/>
    </source>
</evidence>
<dbReference type="AlphaFoldDB" id="A0A835F575"/>
<dbReference type="InterPro" id="IPR036388">
    <property type="entry name" value="WH-like_DNA-bd_sf"/>
</dbReference>
<dbReference type="GO" id="GO:0042742">
    <property type="term" value="P:defense response to bacterium"/>
    <property type="evidence" value="ECO:0007669"/>
    <property type="project" value="UniProtKB-ARBA"/>
</dbReference>
<evidence type="ECO:0000256" key="6">
    <source>
        <dbReference type="ARBA" id="ARBA00023054"/>
    </source>
</evidence>
<dbReference type="EMBL" id="JACEFO010001626">
    <property type="protein sequence ID" value="KAF8728739.1"/>
    <property type="molecule type" value="Genomic_DNA"/>
</dbReference>
<comment type="similarity">
    <text evidence="1">Belongs to the disease resistance NB-LRR family.</text>
</comment>
<dbReference type="FunFam" id="3.40.50.300:FF:001091">
    <property type="entry name" value="Probable disease resistance protein At1g61300"/>
    <property type="match status" value="1"/>
</dbReference>
<evidence type="ECO:0000259" key="8">
    <source>
        <dbReference type="Pfam" id="PF18052"/>
    </source>
</evidence>
<dbReference type="InterPro" id="IPR032675">
    <property type="entry name" value="LRR_dom_sf"/>
</dbReference>
<dbReference type="PANTHER" id="PTHR23155">
    <property type="entry name" value="DISEASE RESISTANCE PROTEIN RP"/>
    <property type="match status" value="1"/>
</dbReference>
<dbReference type="InterPro" id="IPR038005">
    <property type="entry name" value="RX-like_CC"/>
</dbReference>
<gene>
    <name evidence="11" type="ORF">HU200_018016</name>
</gene>
<dbReference type="InterPro" id="IPR044974">
    <property type="entry name" value="Disease_R_plants"/>
</dbReference>
<comment type="caution">
    <text evidence="11">The sequence shown here is derived from an EMBL/GenBank/DDBJ whole genome shotgun (WGS) entry which is preliminary data.</text>
</comment>
<keyword evidence="12" id="KW-1185">Reference proteome</keyword>
<reference evidence="11" key="1">
    <citation type="submission" date="2020-07" db="EMBL/GenBank/DDBJ databases">
        <title>Genome sequence and genetic diversity analysis of an under-domesticated orphan crop, white fonio (Digitaria exilis).</title>
        <authorList>
            <person name="Bennetzen J.L."/>
            <person name="Chen S."/>
            <person name="Ma X."/>
            <person name="Wang X."/>
            <person name="Yssel A.E.J."/>
            <person name="Chaluvadi S.R."/>
            <person name="Johnson M."/>
            <person name="Gangashetty P."/>
            <person name="Hamidou F."/>
            <person name="Sanogo M.D."/>
            <person name="Zwaenepoel A."/>
            <person name="Wallace J."/>
            <person name="Van De Peer Y."/>
            <person name="Van Deynze A."/>
        </authorList>
    </citation>
    <scope>NUCLEOTIDE SEQUENCE</scope>
    <source>
        <tissue evidence="11">Leaves</tissue>
    </source>
</reference>
<evidence type="ECO:0000259" key="9">
    <source>
        <dbReference type="Pfam" id="PF23559"/>
    </source>
</evidence>
<dbReference type="Pfam" id="PF23559">
    <property type="entry name" value="WHD_DRP"/>
    <property type="match status" value="1"/>
</dbReference>
<evidence type="ECO:0000259" key="10">
    <source>
        <dbReference type="Pfam" id="PF23598"/>
    </source>
</evidence>
<dbReference type="SUPFAM" id="SSF52540">
    <property type="entry name" value="P-loop containing nucleoside triphosphate hydrolases"/>
    <property type="match status" value="1"/>
</dbReference>
<keyword evidence="6" id="KW-0175">Coiled coil</keyword>
<dbReference type="Gene3D" id="3.40.50.300">
    <property type="entry name" value="P-loop containing nucleotide triphosphate hydrolases"/>
    <property type="match status" value="1"/>
</dbReference>
<dbReference type="FunFam" id="1.10.10.10:FF:000322">
    <property type="entry name" value="Probable disease resistance protein At1g63360"/>
    <property type="match status" value="1"/>
</dbReference>
<dbReference type="GO" id="GO:0002758">
    <property type="term" value="P:innate immune response-activating signaling pathway"/>
    <property type="evidence" value="ECO:0007669"/>
    <property type="project" value="UniProtKB-ARBA"/>
</dbReference>
<dbReference type="InterPro" id="IPR027417">
    <property type="entry name" value="P-loop_NTPase"/>
</dbReference>
<dbReference type="Gene3D" id="1.10.8.430">
    <property type="entry name" value="Helical domain of apoptotic protease-activating factors"/>
    <property type="match status" value="1"/>
</dbReference>
<dbReference type="InterPro" id="IPR041118">
    <property type="entry name" value="Rx_N"/>
</dbReference>
<dbReference type="PANTHER" id="PTHR23155:SF1116">
    <property type="entry name" value="OS12G0273300 PROTEIN"/>
    <property type="match status" value="1"/>
</dbReference>
<sequence>MEFAIGAIGTLLPKLLELLKEEYDLQKSVKKGIQFLVDELESMQAALNKVSEVPAEQVEEDVKIWTRAVREMSYEIEDKVYNFLVRASKGKDQQANAKSIKGFVRTCRNSLAKVKLRHKMAADVMDIKCRVMEAKKRRDRYNFDSIVRGNTNATTINPRIGALFKKSTELVGIEKAVDKLIDMLSVDAEDGDPKLVSVVGVGGLGKTTLAKTVFDKLKVRFQGTAFVSVGQNPDINRVFKDILYELDKQNHSTIHSMSLGSTQLIQLIQDLPDKKRYLIVIDDIWDTQWWETIRLALDQNCCGSRIITATRNLDVAKKAGNNVYHLDPLSDENSKKLFCTRIFGLEGTCPQNQPFDVPNKILQKCNGIPLAIITIASLLAGKPREEWSTVYDSIGFSYKDNGDAKNTARILSFSYYDMPPHLRTCLLYLSVFPEDYIIRKNILIRMWIAEGFVRTERVADLFDLGEKYFNELINRSMIQPVEIEGIKGLVDGCRVHDMVLGLIRSLAREENFITVFDHEYGASAQCSIRRLSIQNGDHNLEAVMNKMTHTRSLLAYSSGTLESVPSFQSFKALRVLNLEESGDPKSGLGDKLKHLGDLLQLRYLRLGGWSTGQLPEEIGNLKCLQIVDCERWRCDSFSHLPSSIGHLTHLLCLRFCSFVPDGIIRKLTSLQDLMIELAYNTNTNLLAELGNLRDLRMLNVHLGELDQRLVEASLVSLQNMHKLRHLSITAWRSSSLRWEAPGFVVPRQLRSLKLMKEVSLASLPTWINSSLLPNLCFLSVQVRSMDYRDMRVLGRLPELCCLHLYTRSLLFIYGGDGYFRKLRSCWFNSAGTVIFRRDMSGAPVMPSLEDIRFYVHPEELLKFHVHLGSQTVIGLDNIPLVEKIGITINEWDEGYMQALQALKNEAQIHPNNPTFSVGTYKFSPGYPYYSEVSGFLRPKFHQ</sequence>
<feature type="domain" description="Disease resistance R13L4/SHOC-2-like LRR" evidence="10">
    <location>
        <begin position="549"/>
        <end position="915"/>
    </location>
</feature>
<evidence type="ECO:0000256" key="2">
    <source>
        <dbReference type="ARBA" id="ARBA00022614"/>
    </source>
</evidence>
<evidence type="ECO:0000313" key="12">
    <source>
        <dbReference type="Proteomes" id="UP000636709"/>
    </source>
</evidence>
<dbReference type="Gene3D" id="1.10.10.10">
    <property type="entry name" value="Winged helix-like DNA-binding domain superfamily/Winged helix DNA-binding domain"/>
    <property type="match status" value="1"/>
</dbReference>
<dbReference type="InterPro" id="IPR058922">
    <property type="entry name" value="WHD_DRP"/>
</dbReference>
<dbReference type="GO" id="GO:0043531">
    <property type="term" value="F:ADP binding"/>
    <property type="evidence" value="ECO:0007669"/>
    <property type="project" value="InterPro"/>
</dbReference>
<evidence type="ECO:0000259" key="7">
    <source>
        <dbReference type="Pfam" id="PF00931"/>
    </source>
</evidence>
<feature type="domain" description="Disease resistance N-terminal" evidence="8">
    <location>
        <begin position="7"/>
        <end position="96"/>
    </location>
</feature>
<evidence type="ECO:0000256" key="3">
    <source>
        <dbReference type="ARBA" id="ARBA00022737"/>
    </source>
</evidence>
<feature type="domain" description="NB-ARC" evidence="7">
    <location>
        <begin position="174"/>
        <end position="343"/>
    </location>
</feature>
<dbReference type="InterPro" id="IPR002182">
    <property type="entry name" value="NB-ARC"/>
</dbReference>
<accession>A0A835F575</accession>
<dbReference type="Pfam" id="PF00931">
    <property type="entry name" value="NB-ARC"/>
    <property type="match status" value="1"/>
</dbReference>
<dbReference type="InterPro" id="IPR042197">
    <property type="entry name" value="Apaf_helical"/>
</dbReference>
<dbReference type="Proteomes" id="UP000636709">
    <property type="component" value="Unassembled WGS sequence"/>
</dbReference>
<evidence type="ECO:0000313" key="11">
    <source>
        <dbReference type="EMBL" id="KAF8728739.1"/>
    </source>
</evidence>
<evidence type="ECO:0000256" key="4">
    <source>
        <dbReference type="ARBA" id="ARBA00022741"/>
    </source>
</evidence>
<protein>
    <submittedName>
        <fullName evidence="11">Uncharacterized protein</fullName>
    </submittedName>
</protein>
<proteinExistence type="inferred from homology"/>
<keyword evidence="4" id="KW-0547">Nucleotide-binding</keyword>
<dbReference type="PRINTS" id="PR00364">
    <property type="entry name" value="DISEASERSIST"/>
</dbReference>
<dbReference type="Pfam" id="PF23598">
    <property type="entry name" value="LRR_14"/>
    <property type="match status" value="1"/>
</dbReference>
<organism evidence="11 12">
    <name type="scientific">Digitaria exilis</name>
    <dbReference type="NCBI Taxonomy" id="1010633"/>
    <lineage>
        <taxon>Eukaryota</taxon>
        <taxon>Viridiplantae</taxon>
        <taxon>Streptophyta</taxon>
        <taxon>Embryophyta</taxon>
        <taxon>Tracheophyta</taxon>
        <taxon>Spermatophyta</taxon>
        <taxon>Magnoliopsida</taxon>
        <taxon>Liliopsida</taxon>
        <taxon>Poales</taxon>
        <taxon>Poaceae</taxon>
        <taxon>PACMAD clade</taxon>
        <taxon>Panicoideae</taxon>
        <taxon>Panicodae</taxon>
        <taxon>Paniceae</taxon>
        <taxon>Anthephorinae</taxon>
        <taxon>Digitaria</taxon>
    </lineage>
</organism>
<dbReference type="GO" id="GO:0009626">
    <property type="term" value="P:plant-type hypersensitive response"/>
    <property type="evidence" value="ECO:0007669"/>
    <property type="project" value="UniProtKB-ARBA"/>
</dbReference>
<keyword evidence="2" id="KW-0433">Leucine-rich repeat</keyword>
<dbReference type="InterPro" id="IPR055414">
    <property type="entry name" value="LRR_R13L4/SHOC2-like"/>
</dbReference>
<dbReference type="CDD" id="cd14798">
    <property type="entry name" value="RX-CC_like"/>
    <property type="match status" value="1"/>
</dbReference>
<dbReference type="Gene3D" id="3.80.10.10">
    <property type="entry name" value="Ribonuclease Inhibitor"/>
    <property type="match status" value="1"/>
</dbReference>
<dbReference type="Pfam" id="PF18052">
    <property type="entry name" value="Rx_N"/>
    <property type="match status" value="1"/>
</dbReference>
<dbReference type="Gene3D" id="1.20.5.4130">
    <property type="match status" value="1"/>
</dbReference>
<evidence type="ECO:0000256" key="5">
    <source>
        <dbReference type="ARBA" id="ARBA00022821"/>
    </source>
</evidence>
<keyword evidence="3" id="KW-0677">Repeat</keyword>
<dbReference type="SUPFAM" id="SSF52058">
    <property type="entry name" value="L domain-like"/>
    <property type="match status" value="1"/>
</dbReference>
<keyword evidence="5" id="KW-0611">Plant defense</keyword>
<feature type="domain" description="Disease resistance protein winged helix" evidence="9">
    <location>
        <begin position="431"/>
        <end position="503"/>
    </location>
</feature>
<name>A0A835F575_9POAL</name>